<dbReference type="OrthoDB" id="4463600at2"/>
<organism evidence="1 2">
    <name type="scientific">Gordonia oryzae</name>
    <dbReference type="NCBI Taxonomy" id="2487349"/>
    <lineage>
        <taxon>Bacteria</taxon>
        <taxon>Bacillati</taxon>
        <taxon>Actinomycetota</taxon>
        <taxon>Actinomycetes</taxon>
        <taxon>Mycobacteriales</taxon>
        <taxon>Gordoniaceae</taxon>
        <taxon>Gordonia</taxon>
    </lineage>
</organism>
<accession>A0A3N4GTU4</accession>
<evidence type="ECO:0000313" key="1">
    <source>
        <dbReference type="EMBL" id="RPA65745.1"/>
    </source>
</evidence>
<comment type="caution">
    <text evidence="1">The sequence shown here is derived from an EMBL/GenBank/DDBJ whole genome shotgun (WGS) entry which is preliminary data.</text>
</comment>
<evidence type="ECO:0000313" key="2">
    <source>
        <dbReference type="Proteomes" id="UP000267536"/>
    </source>
</evidence>
<dbReference type="RefSeq" id="WP_123925524.1">
    <property type="nucleotide sequence ID" value="NZ_JBPSDP010000012.1"/>
</dbReference>
<keyword evidence="2" id="KW-1185">Reference proteome</keyword>
<gene>
    <name evidence="1" type="ORF">EF294_03125</name>
</gene>
<reference evidence="1 2" key="1">
    <citation type="submission" date="2018-11" db="EMBL/GenBank/DDBJ databases">
        <title>Draft genome sequence of Gordonia sp. RS15-1S isolated from rice stems.</title>
        <authorList>
            <person name="Muangham S."/>
        </authorList>
    </citation>
    <scope>NUCLEOTIDE SEQUENCE [LARGE SCALE GENOMIC DNA]</scope>
    <source>
        <strain evidence="1 2">RS15-1S</strain>
    </source>
</reference>
<dbReference type="AlphaFoldDB" id="A0A3N4GTU4"/>
<sequence>MDSEAYDLLIALTNRARLQGIAPTQNNSLEGVSHPSHRVPVGERVMDLPDHNFTPERPMPWAGELYAESSDQLTLYRLYFIERRATPEGATIEIVGSGLGAKPANDATYDPNQQTVEIKDAMHSGIDRCLNMRTTWRRWNAA</sequence>
<protein>
    <submittedName>
        <fullName evidence="1">Uncharacterized protein</fullName>
    </submittedName>
</protein>
<proteinExistence type="predicted"/>
<dbReference type="Proteomes" id="UP000267536">
    <property type="component" value="Unassembled WGS sequence"/>
</dbReference>
<name>A0A3N4GTU4_9ACTN</name>
<dbReference type="EMBL" id="RKMH01000002">
    <property type="protein sequence ID" value="RPA65745.1"/>
    <property type="molecule type" value="Genomic_DNA"/>
</dbReference>